<keyword evidence="8 13" id="KW-0460">Magnesium</keyword>
<dbReference type="RefSeq" id="WP_277442285.1">
    <property type="nucleotide sequence ID" value="NZ_JAKOAV010000002.1"/>
</dbReference>
<dbReference type="PANTHER" id="PTHR30194">
    <property type="entry name" value="CROSSOVER JUNCTION ENDODEOXYRIBONUCLEASE RUVC"/>
    <property type="match status" value="1"/>
</dbReference>
<evidence type="ECO:0000256" key="4">
    <source>
        <dbReference type="ARBA" id="ARBA00022723"/>
    </source>
</evidence>
<name>A0A9X4H6Q5_9FIRM</name>
<evidence type="ECO:0000256" key="11">
    <source>
        <dbReference type="ARBA" id="ARBA00023204"/>
    </source>
</evidence>
<dbReference type="InterPro" id="IPR002176">
    <property type="entry name" value="X-over_junc_endoDNase_RuvC"/>
</dbReference>
<dbReference type="HAMAP" id="MF_00034">
    <property type="entry name" value="RuvC"/>
    <property type="match status" value="1"/>
</dbReference>
<dbReference type="PRINTS" id="PR00696">
    <property type="entry name" value="RSOLVASERUVC"/>
</dbReference>
<dbReference type="EC" id="3.1.21.10" evidence="13 14"/>
<dbReference type="NCBIfam" id="NF000711">
    <property type="entry name" value="PRK00039.2-1"/>
    <property type="match status" value="1"/>
</dbReference>
<comment type="caution">
    <text evidence="15">The sequence shown here is derived from an EMBL/GenBank/DDBJ whole genome shotgun (WGS) entry which is preliminary data.</text>
</comment>
<evidence type="ECO:0000256" key="3">
    <source>
        <dbReference type="ARBA" id="ARBA00022722"/>
    </source>
</evidence>
<dbReference type="GO" id="GO:0003677">
    <property type="term" value="F:DNA binding"/>
    <property type="evidence" value="ECO:0007669"/>
    <property type="project" value="UniProtKB-KW"/>
</dbReference>
<feature type="active site" evidence="13">
    <location>
        <position position="72"/>
    </location>
</feature>
<dbReference type="GO" id="GO:0005737">
    <property type="term" value="C:cytoplasm"/>
    <property type="evidence" value="ECO:0007669"/>
    <property type="project" value="UniProtKB-SubCell"/>
</dbReference>
<comment type="cofactor">
    <cofactor evidence="13">
        <name>Mg(2+)</name>
        <dbReference type="ChEBI" id="CHEBI:18420"/>
    </cofactor>
    <text evidence="13">Binds 2 Mg(2+) ion per subunit.</text>
</comment>
<evidence type="ECO:0000313" key="15">
    <source>
        <dbReference type="EMBL" id="MDF9407114.1"/>
    </source>
</evidence>
<comment type="subunit">
    <text evidence="13">Homodimer which binds Holliday junction (HJ) DNA. The HJ becomes 2-fold symmetrical on binding to RuvC with unstacked arms; it has a different conformation from HJ DNA in complex with RuvA. In the full resolvosome a probable DNA-RuvA(4)-RuvB(12)-RuvC(2) complex forms which resolves the HJ.</text>
</comment>
<dbReference type="FunFam" id="3.30.420.10:FF:000002">
    <property type="entry name" value="Crossover junction endodeoxyribonuclease RuvC"/>
    <property type="match status" value="1"/>
</dbReference>
<feature type="active site" evidence="13">
    <location>
        <position position="11"/>
    </location>
</feature>
<dbReference type="Gene3D" id="3.30.420.10">
    <property type="entry name" value="Ribonuclease H-like superfamily/Ribonuclease H"/>
    <property type="match status" value="1"/>
</dbReference>
<dbReference type="GO" id="GO:0006310">
    <property type="term" value="P:DNA recombination"/>
    <property type="evidence" value="ECO:0007669"/>
    <property type="project" value="UniProtKB-UniRule"/>
</dbReference>
<evidence type="ECO:0000256" key="13">
    <source>
        <dbReference type="HAMAP-Rule" id="MF_00034"/>
    </source>
</evidence>
<keyword evidence="2 13" id="KW-0963">Cytoplasm</keyword>
<evidence type="ECO:0000256" key="8">
    <source>
        <dbReference type="ARBA" id="ARBA00022842"/>
    </source>
</evidence>
<dbReference type="SUPFAM" id="SSF53098">
    <property type="entry name" value="Ribonuclease H-like"/>
    <property type="match status" value="1"/>
</dbReference>
<comment type="subcellular location">
    <subcellularLocation>
        <location evidence="13">Cytoplasm</location>
    </subcellularLocation>
</comment>
<keyword evidence="4 13" id="KW-0479">Metal-binding</keyword>
<evidence type="ECO:0000256" key="14">
    <source>
        <dbReference type="NCBIfam" id="TIGR00228"/>
    </source>
</evidence>
<comment type="similarity">
    <text evidence="1 13">Belongs to the RuvC family.</text>
</comment>
<evidence type="ECO:0000256" key="12">
    <source>
        <dbReference type="ARBA" id="ARBA00029354"/>
    </source>
</evidence>
<dbReference type="GO" id="GO:0048476">
    <property type="term" value="C:Holliday junction resolvase complex"/>
    <property type="evidence" value="ECO:0007669"/>
    <property type="project" value="UniProtKB-UniRule"/>
</dbReference>
<keyword evidence="16" id="KW-1185">Reference proteome</keyword>
<keyword evidence="6 13" id="KW-0227">DNA damage</keyword>
<dbReference type="GO" id="GO:0000287">
    <property type="term" value="F:magnesium ion binding"/>
    <property type="evidence" value="ECO:0007669"/>
    <property type="project" value="UniProtKB-UniRule"/>
</dbReference>
<evidence type="ECO:0000256" key="2">
    <source>
        <dbReference type="ARBA" id="ARBA00022490"/>
    </source>
</evidence>
<protein>
    <recommendedName>
        <fullName evidence="13 14">Crossover junction endodeoxyribonuclease RuvC</fullName>
        <ecNumber evidence="13 14">3.1.21.10</ecNumber>
    </recommendedName>
    <alternativeName>
        <fullName evidence="13">Holliday junction nuclease RuvC</fullName>
    </alternativeName>
    <alternativeName>
        <fullName evidence="13">Holliday junction resolvase RuvC</fullName>
    </alternativeName>
</protein>
<evidence type="ECO:0000256" key="5">
    <source>
        <dbReference type="ARBA" id="ARBA00022759"/>
    </source>
</evidence>
<keyword evidence="5 13" id="KW-0255">Endonuclease</keyword>
<dbReference type="InterPro" id="IPR036397">
    <property type="entry name" value="RNaseH_sf"/>
</dbReference>
<sequence length="167" mass="18068">MSDMLRVLAVDPGLAATGYAVLDYENSFVIQLIEGGIIKTKAGHPLEDRLTQIYAGLDDIIDEFKPAVFAIEELFSDYNNPKTALLMAHARGVCLLAAGRAGIKVYHYPARKVKQSLTGTGGATKGQVQKMVQARLKLDTLPRPDHVADAIAVALCHIFHGHDLEGC</sequence>
<dbReference type="PANTHER" id="PTHR30194:SF3">
    <property type="entry name" value="CROSSOVER JUNCTION ENDODEOXYRIBONUCLEASE RUVC"/>
    <property type="match status" value="1"/>
</dbReference>
<evidence type="ECO:0000256" key="6">
    <source>
        <dbReference type="ARBA" id="ARBA00022763"/>
    </source>
</evidence>
<dbReference type="GO" id="GO:0008821">
    <property type="term" value="F:crossover junction DNA endonuclease activity"/>
    <property type="evidence" value="ECO:0007669"/>
    <property type="project" value="UniProtKB-UniRule"/>
</dbReference>
<dbReference type="Pfam" id="PF02075">
    <property type="entry name" value="RuvC"/>
    <property type="match status" value="1"/>
</dbReference>
<dbReference type="AlphaFoldDB" id="A0A9X4H6Q5"/>
<comment type="catalytic activity">
    <reaction evidence="12 13">
        <text>Endonucleolytic cleavage at a junction such as a reciprocal single-stranded crossover between two homologous DNA duplexes (Holliday junction).</text>
        <dbReference type="EC" id="3.1.21.10"/>
    </reaction>
</comment>
<evidence type="ECO:0000256" key="9">
    <source>
        <dbReference type="ARBA" id="ARBA00023125"/>
    </source>
</evidence>
<evidence type="ECO:0000313" key="16">
    <source>
        <dbReference type="Proteomes" id="UP001154312"/>
    </source>
</evidence>
<evidence type="ECO:0000256" key="1">
    <source>
        <dbReference type="ARBA" id="ARBA00009518"/>
    </source>
</evidence>
<keyword evidence="3 13" id="KW-0540">Nuclease</keyword>
<keyword evidence="9 13" id="KW-0238">DNA-binding</keyword>
<organism evidence="15 16">
    <name type="scientific">Pelotomaculum isophthalicicum JI</name>
    <dbReference type="NCBI Taxonomy" id="947010"/>
    <lineage>
        <taxon>Bacteria</taxon>
        <taxon>Bacillati</taxon>
        <taxon>Bacillota</taxon>
        <taxon>Clostridia</taxon>
        <taxon>Eubacteriales</taxon>
        <taxon>Desulfotomaculaceae</taxon>
        <taxon>Pelotomaculum</taxon>
    </lineage>
</organism>
<feature type="binding site" evidence="13">
    <location>
        <position position="146"/>
    </location>
    <ligand>
        <name>Mg(2+)</name>
        <dbReference type="ChEBI" id="CHEBI:18420"/>
        <label>1</label>
    </ligand>
</feature>
<proteinExistence type="inferred from homology"/>
<evidence type="ECO:0000256" key="10">
    <source>
        <dbReference type="ARBA" id="ARBA00023172"/>
    </source>
</evidence>
<evidence type="ECO:0000256" key="7">
    <source>
        <dbReference type="ARBA" id="ARBA00022801"/>
    </source>
</evidence>
<reference evidence="15" key="1">
    <citation type="submission" date="2022-02" db="EMBL/GenBank/DDBJ databases">
        <authorList>
            <person name="Leng L."/>
        </authorList>
    </citation>
    <scope>NUCLEOTIDE SEQUENCE</scope>
    <source>
        <strain evidence="15">JI</strain>
    </source>
</reference>
<dbReference type="NCBIfam" id="TIGR00228">
    <property type="entry name" value="ruvC"/>
    <property type="match status" value="1"/>
</dbReference>
<feature type="active site" evidence="13">
    <location>
        <position position="146"/>
    </location>
</feature>
<accession>A0A9X4H6Q5</accession>
<gene>
    <name evidence="13 15" type="primary">ruvC</name>
    <name evidence="15" type="ORF">L7E55_01865</name>
</gene>
<feature type="binding site" evidence="13">
    <location>
        <position position="72"/>
    </location>
    <ligand>
        <name>Mg(2+)</name>
        <dbReference type="ChEBI" id="CHEBI:18420"/>
        <label>2</label>
    </ligand>
</feature>
<dbReference type="GO" id="GO:0006281">
    <property type="term" value="P:DNA repair"/>
    <property type="evidence" value="ECO:0007669"/>
    <property type="project" value="UniProtKB-UniRule"/>
</dbReference>
<dbReference type="EMBL" id="JAKOAV010000002">
    <property type="protein sequence ID" value="MDF9407114.1"/>
    <property type="molecule type" value="Genomic_DNA"/>
</dbReference>
<keyword evidence="11 13" id="KW-0234">DNA repair</keyword>
<keyword evidence="10 13" id="KW-0233">DNA recombination</keyword>
<dbReference type="CDD" id="cd16962">
    <property type="entry name" value="RuvC"/>
    <property type="match status" value="1"/>
</dbReference>
<dbReference type="Proteomes" id="UP001154312">
    <property type="component" value="Unassembled WGS sequence"/>
</dbReference>
<dbReference type="InterPro" id="IPR012337">
    <property type="entry name" value="RNaseH-like_sf"/>
</dbReference>
<comment type="function">
    <text evidence="13">The RuvA-RuvB-RuvC complex processes Holliday junction (HJ) DNA during genetic recombination and DNA repair. Endonuclease that resolves HJ intermediates. Cleaves cruciform DNA by making single-stranded nicks across the HJ at symmetrical positions within the homologous arms, yielding a 5'-phosphate and a 3'-hydroxyl group; requires a central core of homology in the junction. The consensus cleavage sequence is 5'-(A/T)TT(C/G)-3'. Cleavage occurs on the 3'-side of the TT dinucleotide at the point of strand exchange. HJ branch migration catalyzed by RuvA-RuvB allows RuvC to scan DNA until it finds its consensus sequence, where it cleaves and resolves the cruciform DNA.</text>
</comment>
<keyword evidence="7 13" id="KW-0378">Hydrolase</keyword>
<feature type="binding site" evidence="13">
    <location>
        <position position="11"/>
    </location>
    <ligand>
        <name>Mg(2+)</name>
        <dbReference type="ChEBI" id="CHEBI:18420"/>
        <label>1</label>
    </ligand>
</feature>